<dbReference type="EMBL" id="BBJS01000048">
    <property type="protein sequence ID" value="GAN14942.1"/>
    <property type="molecule type" value="Genomic_DNA"/>
</dbReference>
<dbReference type="SUPFAM" id="SSF52833">
    <property type="entry name" value="Thioredoxin-like"/>
    <property type="match status" value="1"/>
</dbReference>
<feature type="domain" description="Thioredoxin" evidence="5">
    <location>
        <begin position="18"/>
        <end position="204"/>
    </location>
</feature>
<dbReference type="GO" id="GO:0015036">
    <property type="term" value="F:disulfide oxidoreductase activity"/>
    <property type="evidence" value="ECO:0007669"/>
    <property type="project" value="UniProtKB-ARBA"/>
</dbReference>
<dbReference type="InterPro" id="IPR017937">
    <property type="entry name" value="Thioredoxin_CS"/>
</dbReference>
<dbReference type="Proteomes" id="UP000032025">
    <property type="component" value="Unassembled WGS sequence"/>
</dbReference>
<sequence>MNRRNLLTRGIIGAMTIALPLVPAGAQQRLDVSRKAVTDDPVAPKRAGSDYDITIVEFFDYNCPYCRRMRPVLNGLLASDPKVRIVYRDWPIFGPASREAARAAIASQWQHRHAAFHEALLTSTARLDSAGIRAAATRAKVDWPRLQRDLKTHGREIDALLARTDAIASAIGFNGTPAFIVGSQVVAGAVDLPALRRIVATARSKSEAR</sequence>
<dbReference type="Pfam" id="PF01323">
    <property type="entry name" value="DSBA"/>
    <property type="match status" value="1"/>
</dbReference>
<evidence type="ECO:0000313" key="7">
    <source>
        <dbReference type="Proteomes" id="UP000032025"/>
    </source>
</evidence>
<dbReference type="PANTHER" id="PTHR13887">
    <property type="entry name" value="GLUTATHIONE S-TRANSFERASE KAPPA"/>
    <property type="match status" value="1"/>
</dbReference>
<keyword evidence="1" id="KW-0732">Signal</keyword>
<evidence type="ECO:0000256" key="3">
    <source>
        <dbReference type="ARBA" id="ARBA00023157"/>
    </source>
</evidence>
<evidence type="ECO:0000256" key="1">
    <source>
        <dbReference type="ARBA" id="ARBA00022729"/>
    </source>
</evidence>
<gene>
    <name evidence="6" type="ORF">SP6_48_00090</name>
</gene>
<proteinExistence type="predicted"/>
<evidence type="ECO:0000256" key="4">
    <source>
        <dbReference type="ARBA" id="ARBA00023284"/>
    </source>
</evidence>
<dbReference type="RefSeq" id="WP_007405133.1">
    <property type="nucleotide sequence ID" value="NZ_BBJS01000048.1"/>
</dbReference>
<dbReference type="PANTHER" id="PTHR13887:SF14">
    <property type="entry name" value="DISULFIDE BOND FORMATION PROTEIN D"/>
    <property type="match status" value="1"/>
</dbReference>
<dbReference type="GeneID" id="78528341"/>
<organism evidence="6 7">
    <name type="scientific">Sphingomonas paucimobilis NBRC 13935</name>
    <dbReference type="NCBI Taxonomy" id="1219050"/>
    <lineage>
        <taxon>Bacteria</taxon>
        <taxon>Pseudomonadati</taxon>
        <taxon>Pseudomonadota</taxon>
        <taxon>Alphaproteobacteria</taxon>
        <taxon>Sphingomonadales</taxon>
        <taxon>Sphingomonadaceae</taxon>
        <taxon>Sphingomonas</taxon>
    </lineage>
</organism>
<keyword evidence="2" id="KW-0560">Oxidoreductase</keyword>
<protein>
    <submittedName>
        <fullName evidence="6">DNA, contig: SP648</fullName>
    </submittedName>
</protein>
<accession>A0A0C9NFA9</accession>
<evidence type="ECO:0000256" key="2">
    <source>
        <dbReference type="ARBA" id="ARBA00023002"/>
    </source>
</evidence>
<keyword evidence="3" id="KW-1015">Disulfide bond</keyword>
<comment type="caution">
    <text evidence="6">The sequence shown here is derived from an EMBL/GenBank/DDBJ whole genome shotgun (WGS) entry which is preliminary data.</text>
</comment>
<dbReference type="AlphaFoldDB" id="A0A0C9NFA9"/>
<keyword evidence="4" id="KW-0676">Redox-active center</keyword>
<dbReference type="InterPro" id="IPR036249">
    <property type="entry name" value="Thioredoxin-like_sf"/>
</dbReference>
<evidence type="ECO:0000313" key="6">
    <source>
        <dbReference type="EMBL" id="GAN14942.1"/>
    </source>
</evidence>
<dbReference type="PROSITE" id="PS00194">
    <property type="entry name" value="THIOREDOXIN_1"/>
    <property type="match status" value="1"/>
</dbReference>
<dbReference type="PROSITE" id="PS51352">
    <property type="entry name" value="THIOREDOXIN_2"/>
    <property type="match status" value="1"/>
</dbReference>
<reference evidence="6 7" key="1">
    <citation type="submission" date="2014-08" db="EMBL/GenBank/DDBJ databases">
        <title>Whole genome shotgun sequence of Sphingomonas paucimobilis NBRC 13935.</title>
        <authorList>
            <person name="Hosoyama A."/>
            <person name="Hashimoto M."/>
            <person name="Hosoyama Y."/>
            <person name="Noguchi M."/>
            <person name="Uohara A."/>
            <person name="Ohji S."/>
            <person name="Katano-Makiyama Y."/>
            <person name="Ichikawa N."/>
            <person name="Kimura A."/>
            <person name="Yamazoe A."/>
            <person name="Fujita N."/>
        </authorList>
    </citation>
    <scope>NUCLEOTIDE SEQUENCE [LARGE SCALE GENOMIC DNA]</scope>
    <source>
        <strain evidence="6 7">NBRC 13935</strain>
    </source>
</reference>
<evidence type="ECO:0000259" key="5">
    <source>
        <dbReference type="PROSITE" id="PS51352"/>
    </source>
</evidence>
<dbReference type="InterPro" id="IPR013766">
    <property type="entry name" value="Thioredoxin_domain"/>
</dbReference>
<dbReference type="Gene3D" id="3.40.30.10">
    <property type="entry name" value="Glutaredoxin"/>
    <property type="match status" value="1"/>
</dbReference>
<name>A0A0C9NFA9_SPHPI</name>
<dbReference type="CDD" id="cd03023">
    <property type="entry name" value="DsbA_Com1_like"/>
    <property type="match status" value="1"/>
</dbReference>
<keyword evidence="7" id="KW-1185">Reference proteome</keyword>
<dbReference type="InterPro" id="IPR001853">
    <property type="entry name" value="DSBA-like_thioredoxin_dom"/>
</dbReference>